<dbReference type="InterPro" id="IPR006710">
    <property type="entry name" value="Glyco_hydro_43"/>
</dbReference>
<keyword evidence="4" id="KW-0119">Carbohydrate metabolism</keyword>
<name>A0A1I0RAG2_9BACT</name>
<dbReference type="PANTHER" id="PTHR43772">
    <property type="entry name" value="ENDO-1,4-BETA-XYLANASE"/>
    <property type="match status" value="1"/>
</dbReference>
<dbReference type="PANTHER" id="PTHR43772:SF2">
    <property type="entry name" value="PUTATIVE (AFU_ORTHOLOGUE AFUA_2G04480)-RELATED"/>
    <property type="match status" value="1"/>
</dbReference>
<organism evidence="8 9">
    <name type="scientific">Roseivirga pacifica</name>
    <dbReference type="NCBI Taxonomy" id="1267423"/>
    <lineage>
        <taxon>Bacteria</taxon>
        <taxon>Pseudomonadati</taxon>
        <taxon>Bacteroidota</taxon>
        <taxon>Cytophagia</taxon>
        <taxon>Cytophagales</taxon>
        <taxon>Roseivirgaceae</taxon>
        <taxon>Roseivirga</taxon>
    </lineage>
</organism>
<evidence type="ECO:0000256" key="5">
    <source>
        <dbReference type="ARBA" id="ARBA00023295"/>
    </source>
</evidence>
<dbReference type="InterPro" id="IPR052176">
    <property type="entry name" value="Glycosyl_Hydrlase_43_Enz"/>
</dbReference>
<evidence type="ECO:0000256" key="2">
    <source>
        <dbReference type="ARBA" id="ARBA00022651"/>
    </source>
</evidence>
<dbReference type="GO" id="GO:0004553">
    <property type="term" value="F:hydrolase activity, hydrolyzing O-glycosyl compounds"/>
    <property type="evidence" value="ECO:0007669"/>
    <property type="project" value="InterPro"/>
</dbReference>
<keyword evidence="2" id="KW-0858">Xylan degradation</keyword>
<keyword evidence="5 7" id="KW-0326">Glycosidase</keyword>
<dbReference type="Proteomes" id="UP000199437">
    <property type="component" value="Unassembled WGS sequence"/>
</dbReference>
<feature type="site" description="Important for catalytic activity, responsible for pKa modulation of the active site Glu and correct orientation of both the proton donor and substrate" evidence="6">
    <location>
        <position position="216"/>
    </location>
</feature>
<dbReference type="InterPro" id="IPR023296">
    <property type="entry name" value="Glyco_hydro_beta-prop_sf"/>
</dbReference>
<evidence type="ECO:0000313" key="8">
    <source>
        <dbReference type="EMBL" id="SEW37817.1"/>
    </source>
</evidence>
<dbReference type="Gene3D" id="2.115.10.20">
    <property type="entry name" value="Glycosyl hydrolase domain, family 43"/>
    <property type="match status" value="1"/>
</dbReference>
<evidence type="ECO:0000256" key="1">
    <source>
        <dbReference type="ARBA" id="ARBA00009865"/>
    </source>
</evidence>
<keyword evidence="3 7" id="KW-0378">Hydrolase</keyword>
<comment type="similarity">
    <text evidence="1 7">Belongs to the glycosyl hydrolase 43 family.</text>
</comment>
<dbReference type="AlphaFoldDB" id="A0A1I0RAG2"/>
<evidence type="ECO:0000256" key="7">
    <source>
        <dbReference type="RuleBase" id="RU361187"/>
    </source>
</evidence>
<dbReference type="CDD" id="cd18827">
    <property type="entry name" value="GH43_XlnD-like"/>
    <property type="match status" value="1"/>
</dbReference>
<evidence type="ECO:0000256" key="4">
    <source>
        <dbReference type="ARBA" id="ARBA00023277"/>
    </source>
</evidence>
<keyword evidence="9" id="KW-1185">Reference proteome</keyword>
<dbReference type="GO" id="GO:0045493">
    <property type="term" value="P:xylan catabolic process"/>
    <property type="evidence" value="ECO:0007669"/>
    <property type="project" value="UniProtKB-KW"/>
</dbReference>
<evidence type="ECO:0000313" key="9">
    <source>
        <dbReference type="Proteomes" id="UP000199437"/>
    </source>
</evidence>
<gene>
    <name evidence="8" type="ORF">SAMN05216290_3347</name>
</gene>
<protein>
    <submittedName>
        <fullName evidence="8">Glycosyl hydrolases family 43</fullName>
    </submittedName>
</protein>
<dbReference type="EMBL" id="FOIR01000003">
    <property type="protein sequence ID" value="SEW37817.1"/>
    <property type="molecule type" value="Genomic_DNA"/>
</dbReference>
<accession>A0A1I0RAG2</accession>
<sequence>MAHHVQQWTTNTFQTIIIQPKTKFLLPMHFFNYLTSSTRKRQPIFIMKKLLLATLLMATFCLACNTKKETQSVQTSGNPLWEGWYADPEGIVFGDEYWIFPTYSNRYKKQVHFDAFSSKDLVTWEKHEHVLDTSIIKWARQAMWAPAAIEKEGKYYLFFSANDIQRPGSSLYNADDDINHTGGIGIAVADSPGGPYKDYLGKPLISDFYNDAQPIDQFVFKDVDDTYYIFYGGWRHCNVGKLNDDFTGIEPWSEDELFKEITPEGYVEGPFMFLRNNKYYLMWSEGGWTNGSYKVAYAMADSPTGPFDRIGTILESDTTVATGAGHNSALNVPGTDEWYIVYHRRPIPNEDRDHRVTCIDKMEFNADGTIKQIKMTFEGVEARPIE</sequence>
<reference evidence="9" key="1">
    <citation type="submission" date="2016-10" db="EMBL/GenBank/DDBJ databases">
        <authorList>
            <person name="Varghese N."/>
            <person name="Submissions S."/>
        </authorList>
    </citation>
    <scope>NUCLEOTIDE SEQUENCE [LARGE SCALE GENOMIC DNA]</scope>
    <source>
        <strain evidence="9">CGMCC 1.12402</strain>
    </source>
</reference>
<dbReference type="Pfam" id="PF04616">
    <property type="entry name" value="Glyco_hydro_43"/>
    <property type="match status" value="1"/>
</dbReference>
<keyword evidence="2" id="KW-0624">Polysaccharide degradation</keyword>
<dbReference type="SUPFAM" id="SSF75005">
    <property type="entry name" value="Arabinanase/levansucrase/invertase"/>
    <property type="match status" value="1"/>
</dbReference>
<proteinExistence type="inferred from homology"/>
<evidence type="ECO:0000256" key="6">
    <source>
        <dbReference type="PIRSR" id="PIRSR606710-2"/>
    </source>
</evidence>
<dbReference type="STRING" id="1267423.SAMN05216290_3347"/>
<evidence type="ECO:0000256" key="3">
    <source>
        <dbReference type="ARBA" id="ARBA00022801"/>
    </source>
</evidence>